<organism evidence="9 10">
    <name type="scientific">Aerosakkonema funiforme FACHB-1375</name>
    <dbReference type="NCBI Taxonomy" id="2949571"/>
    <lineage>
        <taxon>Bacteria</taxon>
        <taxon>Bacillati</taxon>
        <taxon>Cyanobacteriota</taxon>
        <taxon>Cyanophyceae</taxon>
        <taxon>Oscillatoriophycideae</taxon>
        <taxon>Aerosakkonematales</taxon>
        <taxon>Aerosakkonemataceae</taxon>
        <taxon>Aerosakkonema</taxon>
    </lineage>
</organism>
<dbReference type="GO" id="GO:0001682">
    <property type="term" value="P:tRNA 5'-leader removal"/>
    <property type="evidence" value="ECO:0007669"/>
    <property type="project" value="UniProtKB-UniRule"/>
</dbReference>
<dbReference type="GO" id="GO:0042781">
    <property type="term" value="F:3'-tRNA processing endoribonuclease activity"/>
    <property type="evidence" value="ECO:0007669"/>
    <property type="project" value="TreeGrafter"/>
</dbReference>
<keyword evidence="5 7" id="KW-0378">Hydrolase</keyword>
<comment type="catalytic activity">
    <reaction evidence="7">
        <text>Endonucleolytic cleavage of RNA, removing 5'-extranucleotides from tRNA precursor.</text>
        <dbReference type="EC" id="3.1.26.5"/>
    </reaction>
</comment>
<comment type="similarity">
    <text evidence="7">Belongs to the RnpA family.</text>
</comment>
<proteinExistence type="inferred from homology"/>
<dbReference type="Pfam" id="PF00825">
    <property type="entry name" value="Ribonuclease_P"/>
    <property type="match status" value="1"/>
</dbReference>
<comment type="caution">
    <text evidence="9">The sequence shown here is derived from an EMBL/GenBank/DDBJ whole genome shotgun (WGS) entry which is preliminary data.</text>
</comment>
<comment type="function">
    <text evidence="1 7">RNaseP catalyzes the removal of the 5'-leader sequence from pre-tRNA to produce the mature 5'-terminus. It can also cleave other RNA substrates such as 4.5S RNA. The protein component plays an auxiliary but essential role in vivo by binding to the 5'-leader sequence and broadening the substrate specificity of the ribozyme.</text>
</comment>
<dbReference type="NCBIfam" id="TIGR00188">
    <property type="entry name" value="rnpA"/>
    <property type="match status" value="1"/>
</dbReference>
<dbReference type="InterPro" id="IPR020539">
    <property type="entry name" value="RNase_P_CS"/>
</dbReference>
<dbReference type="Proteomes" id="UP000641646">
    <property type="component" value="Unassembled WGS sequence"/>
</dbReference>
<reference evidence="9" key="1">
    <citation type="journal article" date="2015" name="ISME J.">
        <title>Draft Genome Sequence of Streptomyces incarnatus NRRL8089, which Produces the Nucleoside Antibiotic Sinefungin.</title>
        <authorList>
            <person name="Oshima K."/>
            <person name="Hattori M."/>
            <person name="Shimizu H."/>
            <person name="Fukuda K."/>
            <person name="Nemoto M."/>
            <person name="Inagaki K."/>
            <person name="Tamura T."/>
        </authorList>
    </citation>
    <scope>NUCLEOTIDE SEQUENCE</scope>
    <source>
        <strain evidence="9">FACHB-1375</strain>
    </source>
</reference>
<evidence type="ECO:0000256" key="1">
    <source>
        <dbReference type="ARBA" id="ARBA00002663"/>
    </source>
</evidence>
<evidence type="ECO:0000313" key="9">
    <source>
        <dbReference type="EMBL" id="MBD2185825.1"/>
    </source>
</evidence>
<evidence type="ECO:0000313" key="10">
    <source>
        <dbReference type="Proteomes" id="UP000641646"/>
    </source>
</evidence>
<keyword evidence="2 7" id="KW-0819">tRNA processing</keyword>
<keyword evidence="3 7" id="KW-0540">Nuclease</keyword>
<dbReference type="PANTHER" id="PTHR33992:SF1">
    <property type="entry name" value="RIBONUCLEASE P PROTEIN COMPONENT"/>
    <property type="match status" value="1"/>
</dbReference>
<dbReference type="SUPFAM" id="SSF54211">
    <property type="entry name" value="Ribosomal protein S5 domain 2-like"/>
    <property type="match status" value="1"/>
</dbReference>
<dbReference type="GO" id="GO:0004526">
    <property type="term" value="F:ribonuclease P activity"/>
    <property type="evidence" value="ECO:0007669"/>
    <property type="project" value="UniProtKB-UniRule"/>
</dbReference>
<dbReference type="AlphaFoldDB" id="A0A926ZKD6"/>
<evidence type="ECO:0000256" key="7">
    <source>
        <dbReference type="HAMAP-Rule" id="MF_00227"/>
    </source>
</evidence>
<comment type="subunit">
    <text evidence="7">Consists of a catalytic RNA component (M1 or rnpB) and a protein subunit.</text>
</comment>
<protein>
    <recommendedName>
        <fullName evidence="7 8">Ribonuclease P protein component</fullName>
        <shortName evidence="7">RNase P protein</shortName>
        <shortName evidence="7">RNaseP protein</shortName>
        <ecNumber evidence="7 8">3.1.26.5</ecNumber>
    </recommendedName>
    <alternativeName>
        <fullName evidence="7">Protein C5</fullName>
    </alternativeName>
</protein>
<dbReference type="Gene3D" id="3.30.230.10">
    <property type="match status" value="1"/>
</dbReference>
<dbReference type="EMBL" id="JACJPW010000145">
    <property type="protein sequence ID" value="MBD2185825.1"/>
    <property type="molecule type" value="Genomic_DNA"/>
</dbReference>
<dbReference type="GO" id="GO:0030677">
    <property type="term" value="C:ribonuclease P complex"/>
    <property type="evidence" value="ECO:0007669"/>
    <property type="project" value="TreeGrafter"/>
</dbReference>
<dbReference type="InterPro" id="IPR020568">
    <property type="entry name" value="Ribosomal_Su5_D2-typ_SF"/>
</dbReference>
<dbReference type="GO" id="GO:0000049">
    <property type="term" value="F:tRNA binding"/>
    <property type="evidence" value="ECO:0007669"/>
    <property type="project" value="UniProtKB-UniRule"/>
</dbReference>
<reference evidence="9" key="2">
    <citation type="submission" date="2020-08" db="EMBL/GenBank/DDBJ databases">
        <authorList>
            <person name="Chen M."/>
            <person name="Teng W."/>
            <person name="Zhao L."/>
            <person name="Hu C."/>
            <person name="Zhou Y."/>
            <person name="Han B."/>
            <person name="Song L."/>
            <person name="Shu W."/>
        </authorList>
    </citation>
    <scope>NUCLEOTIDE SEQUENCE</scope>
    <source>
        <strain evidence="9">FACHB-1375</strain>
    </source>
</reference>
<dbReference type="InterPro" id="IPR000100">
    <property type="entry name" value="RNase_P"/>
</dbReference>
<dbReference type="HAMAP" id="MF_00227">
    <property type="entry name" value="RNase_P"/>
    <property type="match status" value="1"/>
</dbReference>
<keyword evidence="6 7" id="KW-0694">RNA-binding</keyword>
<evidence type="ECO:0000256" key="8">
    <source>
        <dbReference type="NCBIfam" id="TIGR00188"/>
    </source>
</evidence>
<evidence type="ECO:0000256" key="5">
    <source>
        <dbReference type="ARBA" id="ARBA00022801"/>
    </source>
</evidence>
<evidence type="ECO:0000256" key="4">
    <source>
        <dbReference type="ARBA" id="ARBA00022759"/>
    </source>
</evidence>
<sequence>MALPKANRLKHRDDFSAVFRKGIRRSSANLTLRALRKSADSDRDKHYPAKESEVPSRIGISVSQKVSKRAVIRNRIKRLLRAAFRHLLPRLKKGWCLVVVVKPEAQRCEYQQFLQELEQLLAEAEVLNGHS</sequence>
<gene>
    <name evidence="7" type="primary">rnpA</name>
    <name evidence="9" type="ORF">H6G03_32995</name>
</gene>
<name>A0A926ZKD6_9CYAN</name>
<keyword evidence="10" id="KW-1185">Reference proteome</keyword>
<dbReference type="EC" id="3.1.26.5" evidence="7 8"/>
<dbReference type="PROSITE" id="PS00648">
    <property type="entry name" value="RIBONUCLEASE_P"/>
    <property type="match status" value="1"/>
</dbReference>
<evidence type="ECO:0000256" key="3">
    <source>
        <dbReference type="ARBA" id="ARBA00022722"/>
    </source>
</evidence>
<accession>A0A926ZKD6</accession>
<evidence type="ECO:0000256" key="2">
    <source>
        <dbReference type="ARBA" id="ARBA00022694"/>
    </source>
</evidence>
<dbReference type="PANTHER" id="PTHR33992">
    <property type="entry name" value="RIBONUCLEASE P PROTEIN COMPONENT"/>
    <property type="match status" value="1"/>
</dbReference>
<evidence type="ECO:0000256" key="6">
    <source>
        <dbReference type="ARBA" id="ARBA00022884"/>
    </source>
</evidence>
<dbReference type="InterPro" id="IPR014721">
    <property type="entry name" value="Ribsml_uS5_D2-typ_fold_subgr"/>
</dbReference>
<keyword evidence="4 7" id="KW-0255">Endonuclease</keyword>